<dbReference type="EMBL" id="MG470867">
    <property type="protein sequence ID" value="AXB87395.1"/>
    <property type="molecule type" value="Genomic_RNA"/>
</dbReference>
<keyword evidence="2" id="KW-0472">Membrane</keyword>
<dbReference type="InterPro" id="IPR002565">
    <property type="entry name" value="Orbi_NS3"/>
</dbReference>
<organism evidence="4">
    <name type="scientific">Equine encephalosis virus</name>
    <dbReference type="NCBI Taxonomy" id="201490"/>
    <lineage>
        <taxon>Viruses</taxon>
        <taxon>Riboviria</taxon>
        <taxon>Orthornavirae</taxon>
        <taxon>Duplornaviricota</taxon>
        <taxon>Resentoviricetes</taxon>
        <taxon>Reovirales</taxon>
        <taxon>Sedoreoviridae</taxon>
        <taxon>Orbivirus</taxon>
        <taxon>Orbivirus betaequi</taxon>
    </lineage>
</organism>
<protein>
    <submittedName>
        <fullName evidence="4">NS3</fullName>
    </submittedName>
</protein>
<dbReference type="EMBL" id="MG470857">
    <property type="protein sequence ID" value="AXB87385.1"/>
    <property type="molecule type" value="Genomic_RNA"/>
</dbReference>
<evidence type="ECO:0000313" key="4">
    <source>
        <dbReference type="EMBL" id="AXB87395.1"/>
    </source>
</evidence>
<dbReference type="Pfam" id="PF01616">
    <property type="entry name" value="Orbi_NS3"/>
    <property type="match status" value="1"/>
</dbReference>
<evidence type="ECO:0000256" key="2">
    <source>
        <dbReference type="SAM" id="Phobius"/>
    </source>
</evidence>
<comment type="similarity">
    <text evidence="1">Belongs to the orbivirus NS3 family.</text>
</comment>
<feature type="transmembrane region" description="Helical" evidence="2">
    <location>
        <begin position="113"/>
        <end position="136"/>
    </location>
</feature>
<sequence length="240" mass="26714">MYPVLSRTVVNNPEERALMVYPPTAPVPPVMTWNNLKIDSVNGMRDLALNILDKNITSTTGADECDKREKAMFASVAESAADSPAVRMIKIQIYNRVLDDMEKEKAKAEGRRTVLRFASCTIITVMLLSTFLMAMMQTPPINQYVERACNGTGHTQGDDPCGLMKWSGALQFTTLILSGFLYMCKRWIQSLSQNADRIRKNILKRRAYIDAARTNPDATVLTIAGGNTGELPYQFGDTAH</sequence>
<keyword evidence="2" id="KW-0812">Transmembrane</keyword>
<accession>A0A2Z5EMH2</accession>
<evidence type="ECO:0000256" key="1">
    <source>
        <dbReference type="ARBA" id="ARBA00006302"/>
    </source>
</evidence>
<evidence type="ECO:0000313" key="3">
    <source>
        <dbReference type="EMBL" id="AXB87385.1"/>
    </source>
</evidence>
<feature type="transmembrane region" description="Helical" evidence="2">
    <location>
        <begin position="166"/>
        <end position="184"/>
    </location>
</feature>
<proteinExistence type="inferred from homology"/>
<name>A0A2Z5EMH2_9REOV</name>
<keyword evidence="2" id="KW-1133">Transmembrane helix</keyword>
<reference evidence="4" key="1">
    <citation type="journal article" date="2018" name="Emerg. Infect. Dis.">
        <title>Equine Encephalosis Virus in India, 2008.</title>
        <authorList>
            <person name="Yadav P.D."/>
            <person name="Albarino C.G."/>
            <person name="Nyayanit D.A."/>
            <person name="Guerrero L."/>
            <person name="Jenks M.H."/>
            <person name="Sarkale P."/>
            <person name="Nichol S.T."/>
            <person name="Mourya D.T."/>
        </authorList>
    </citation>
    <scope>NUCLEOTIDE SEQUENCE</scope>
    <source>
        <strain evidence="3">88403/blood</strain>
        <strain evidence="4">88403/lungs</strain>
    </source>
</reference>